<gene>
    <name evidence="2" type="ORF">MKZ38_010081</name>
</gene>
<feature type="compositionally biased region" description="Polar residues" evidence="1">
    <location>
        <begin position="176"/>
        <end position="190"/>
    </location>
</feature>
<feature type="region of interest" description="Disordered" evidence="1">
    <location>
        <begin position="102"/>
        <end position="254"/>
    </location>
</feature>
<accession>A0AAD5RUJ7</accession>
<sequence length="254" mass="27148">MGPQHMLPAMSPSSSTTTFSVTSSASTTATSSFESPVAIAKSQLALLQCPAASTSERSPTPARPSFNSQVTNDRLRESYAVRSPFTMETKIRRDRKSIFKELDMDDPSPVSPSLAATLPSGLASPSLDESFKGLGMRKSGTGSSTLSIPQMREASIVSAPTSPIESGHGRPKKSLSVRNPPSTRAVSFNTPHRAVTSIAPTREEPLIEETETAERGAPKRKWFVLSRPKLKTATSAPPPTLRSLAGGTPTRRNR</sequence>
<proteinExistence type="predicted"/>
<dbReference type="AlphaFoldDB" id="A0AAD5RUJ7"/>
<feature type="region of interest" description="Disordered" evidence="1">
    <location>
        <begin position="50"/>
        <end position="77"/>
    </location>
</feature>
<comment type="caution">
    <text evidence="2">The sequence shown here is derived from an EMBL/GenBank/DDBJ whole genome shotgun (WGS) entry which is preliminary data.</text>
</comment>
<keyword evidence="3" id="KW-1185">Reference proteome</keyword>
<reference evidence="2" key="1">
    <citation type="submission" date="2022-07" db="EMBL/GenBank/DDBJ databases">
        <title>Draft genome sequence of Zalerion maritima ATCC 34329, a (micro)plastics degrading marine fungus.</title>
        <authorList>
            <person name="Paco A."/>
            <person name="Goncalves M.F.M."/>
            <person name="Rocha-Santos T.A.P."/>
            <person name="Alves A."/>
        </authorList>
    </citation>
    <scope>NUCLEOTIDE SEQUENCE</scope>
    <source>
        <strain evidence="2">ATCC 34329</strain>
    </source>
</reference>
<feature type="compositionally biased region" description="Low complexity" evidence="1">
    <location>
        <begin position="11"/>
        <end position="34"/>
    </location>
</feature>
<evidence type="ECO:0000313" key="3">
    <source>
        <dbReference type="Proteomes" id="UP001201980"/>
    </source>
</evidence>
<protein>
    <submittedName>
        <fullName evidence="2">Uncharacterized protein</fullName>
    </submittedName>
</protein>
<feature type="region of interest" description="Disordered" evidence="1">
    <location>
        <begin position="1"/>
        <end position="34"/>
    </location>
</feature>
<evidence type="ECO:0000313" key="2">
    <source>
        <dbReference type="EMBL" id="KAJ2903330.1"/>
    </source>
</evidence>
<dbReference type="EMBL" id="JAKWBI020000084">
    <property type="protein sequence ID" value="KAJ2903330.1"/>
    <property type="molecule type" value="Genomic_DNA"/>
</dbReference>
<dbReference type="Proteomes" id="UP001201980">
    <property type="component" value="Unassembled WGS sequence"/>
</dbReference>
<evidence type="ECO:0000256" key="1">
    <source>
        <dbReference type="SAM" id="MobiDB-lite"/>
    </source>
</evidence>
<name>A0AAD5RUJ7_9PEZI</name>
<organism evidence="2 3">
    <name type="scientific">Zalerion maritima</name>
    <dbReference type="NCBI Taxonomy" id="339359"/>
    <lineage>
        <taxon>Eukaryota</taxon>
        <taxon>Fungi</taxon>
        <taxon>Dikarya</taxon>
        <taxon>Ascomycota</taxon>
        <taxon>Pezizomycotina</taxon>
        <taxon>Sordariomycetes</taxon>
        <taxon>Lulworthiomycetidae</taxon>
        <taxon>Lulworthiales</taxon>
        <taxon>Lulworthiaceae</taxon>
        <taxon>Zalerion</taxon>
    </lineage>
</organism>